<evidence type="ECO:0000313" key="4">
    <source>
        <dbReference type="Proteomes" id="UP001056035"/>
    </source>
</evidence>
<keyword evidence="4" id="KW-1185">Reference proteome</keyword>
<dbReference type="InterPro" id="IPR052336">
    <property type="entry name" value="MlaD_Phospholipid_Transporter"/>
</dbReference>
<feature type="transmembrane region" description="Helical" evidence="1">
    <location>
        <begin position="21"/>
        <end position="45"/>
    </location>
</feature>
<gene>
    <name evidence="3" type="ORF">NBH00_08195</name>
</gene>
<protein>
    <submittedName>
        <fullName evidence="3">MlaD family protein</fullName>
    </submittedName>
</protein>
<dbReference type="Pfam" id="PF02470">
    <property type="entry name" value="MlaD"/>
    <property type="match status" value="1"/>
</dbReference>
<keyword evidence="1" id="KW-0812">Transmembrane</keyword>
<evidence type="ECO:0000256" key="1">
    <source>
        <dbReference type="SAM" id="Phobius"/>
    </source>
</evidence>
<dbReference type="PANTHER" id="PTHR33371">
    <property type="entry name" value="INTERMEMBRANE PHOSPHOLIPID TRANSPORT SYSTEM BINDING PROTEIN MLAD-RELATED"/>
    <property type="match status" value="1"/>
</dbReference>
<organism evidence="3 4">
    <name type="scientific">Paraconexibacter antarcticus</name>
    <dbReference type="NCBI Taxonomy" id="2949664"/>
    <lineage>
        <taxon>Bacteria</taxon>
        <taxon>Bacillati</taxon>
        <taxon>Actinomycetota</taxon>
        <taxon>Thermoleophilia</taxon>
        <taxon>Solirubrobacterales</taxon>
        <taxon>Paraconexibacteraceae</taxon>
        <taxon>Paraconexibacter</taxon>
    </lineage>
</organism>
<name>A0ABY5DVY7_9ACTN</name>
<dbReference type="PANTHER" id="PTHR33371:SF4">
    <property type="entry name" value="INTERMEMBRANE PHOSPHOLIPID TRANSPORT SYSTEM BINDING PROTEIN MLAD"/>
    <property type="match status" value="1"/>
</dbReference>
<evidence type="ECO:0000259" key="2">
    <source>
        <dbReference type="Pfam" id="PF02470"/>
    </source>
</evidence>
<dbReference type="RefSeq" id="WP_254572848.1">
    <property type="nucleotide sequence ID" value="NZ_CP098502.1"/>
</dbReference>
<evidence type="ECO:0000313" key="3">
    <source>
        <dbReference type="EMBL" id="UTI66173.1"/>
    </source>
</evidence>
<reference evidence="3 4" key="1">
    <citation type="submission" date="2022-06" db="EMBL/GenBank/DDBJ databases">
        <title>Paraconexibacter antarcticus.</title>
        <authorList>
            <person name="Kim C.S."/>
        </authorList>
    </citation>
    <scope>NUCLEOTIDE SEQUENCE [LARGE SCALE GENOMIC DNA]</scope>
    <source>
        <strain evidence="3 4">02-257</strain>
    </source>
</reference>
<keyword evidence="1" id="KW-0472">Membrane</keyword>
<accession>A0ABY5DVY7</accession>
<sequence>MIARLARHSPRRREVSKTTPRWVVLAAGAAGVVVLLALALIGYFAPNGLPLHSYYTLQGQFARADGLVSHTDVKLDGKRVGQVLHARIQNGRAVAELQLDTSIRPLRTDSILRVRPRGLLGVVYVEIVPGQHGALLADGARIGSGVGNSSSSTVQLDDVLSTFDRRTRTRAQTLLDELGKGVAGRGEDVNKLLAQAPGYVDDIAVTAAAVNARPGSPARFVHGAARAFDGLAPVAPDLAASLDPSARSFAPFADRADDWRASLQAAPVTLSTVRNGLRATDPLLVSISRLTHQLTATLKPAPAAFRDTGAFMRTARPALRRVPPTLKLARAATDPTVTLAAHLNAQLPLVSATLKPALPIVTTLGPRTCDFRNFLGHWAGMDALGDEGLNYLRATVTIGNDEALGTYKDKQPLTHSNPYPAPCEAGYEFLKNK</sequence>
<dbReference type="InterPro" id="IPR003399">
    <property type="entry name" value="Mce/MlaD"/>
</dbReference>
<feature type="domain" description="Mce/MlaD" evidence="2">
    <location>
        <begin position="54"/>
        <end position="130"/>
    </location>
</feature>
<keyword evidence="1" id="KW-1133">Transmembrane helix</keyword>
<dbReference type="Proteomes" id="UP001056035">
    <property type="component" value="Chromosome"/>
</dbReference>
<proteinExistence type="predicted"/>
<dbReference type="EMBL" id="CP098502">
    <property type="protein sequence ID" value="UTI66173.1"/>
    <property type="molecule type" value="Genomic_DNA"/>
</dbReference>